<dbReference type="GO" id="GO:0042597">
    <property type="term" value="C:periplasmic space"/>
    <property type="evidence" value="ECO:0007669"/>
    <property type="project" value="UniProtKB-SubCell"/>
</dbReference>
<comment type="similarity">
    <text evidence="2">Belongs to the bacterial solute-binding protein SsuA/TauA family.</text>
</comment>
<dbReference type="Gene3D" id="3.40.190.10">
    <property type="entry name" value="Periplasmic binding protein-like II"/>
    <property type="match status" value="2"/>
</dbReference>
<sequence>MKFFRTLGYLWLGLVLMGCAFEHSRPLKVATNLWPGYEPLYLAQYLGTYGKSVGIIQLASATEVMRAMAHGNVDAAAISLDEAILLMAKGMDLVVLMALDHSRGGHAVVASAGTKGGLEGLRIGVENTAQGAVVLSEALSQAGLQFSDINMVSLSPDEHEDAFLQGQVDAVVTTEPVKTRLLSKGGRVLFDTSQAPELVVNVLVARQASLRAYPKQYETLIAGYREARAFMLSHRSEAEVFFCKRLQLDEEQLRRAFSGIYLPSEQDNLNWLSGNPSPYTKSFHRVLDVMKARNLVQGSPVPKPPPDWVLEVSS</sequence>
<dbReference type="PANTHER" id="PTHR30024">
    <property type="entry name" value="ALIPHATIC SULFONATES-BINDING PROTEIN-RELATED"/>
    <property type="match status" value="1"/>
</dbReference>
<dbReference type="Pfam" id="PF13379">
    <property type="entry name" value="NMT1_2"/>
    <property type="match status" value="1"/>
</dbReference>
<dbReference type="KEGG" id="kak:Kalk_14535"/>
<dbReference type="PANTHER" id="PTHR30024:SF47">
    <property type="entry name" value="TAURINE-BINDING PERIPLASMIC PROTEIN"/>
    <property type="match status" value="1"/>
</dbReference>
<keyword evidence="3" id="KW-0732">Signal</keyword>
<dbReference type="SUPFAM" id="SSF53850">
    <property type="entry name" value="Periplasmic binding protein-like II"/>
    <property type="match status" value="1"/>
</dbReference>
<evidence type="ECO:0000256" key="3">
    <source>
        <dbReference type="ARBA" id="ARBA00022729"/>
    </source>
</evidence>
<evidence type="ECO:0000256" key="1">
    <source>
        <dbReference type="ARBA" id="ARBA00004418"/>
    </source>
</evidence>
<evidence type="ECO:0008006" key="6">
    <source>
        <dbReference type="Google" id="ProtNLM"/>
    </source>
</evidence>
<evidence type="ECO:0000313" key="4">
    <source>
        <dbReference type="EMBL" id="AUM13564.1"/>
    </source>
</evidence>
<keyword evidence="5" id="KW-1185">Reference proteome</keyword>
<dbReference type="PROSITE" id="PS51257">
    <property type="entry name" value="PROKAR_LIPOPROTEIN"/>
    <property type="match status" value="1"/>
</dbReference>
<evidence type="ECO:0000256" key="2">
    <source>
        <dbReference type="ARBA" id="ARBA00010742"/>
    </source>
</evidence>
<dbReference type="AlphaFoldDB" id="A0A2K9LRW0"/>
<reference evidence="5" key="1">
    <citation type="submission" date="2017-08" db="EMBL/GenBank/DDBJ databases">
        <title>Direct submision.</title>
        <authorList>
            <person name="Kim S.-J."/>
            <person name="Rhee S.-K."/>
        </authorList>
    </citation>
    <scope>NUCLEOTIDE SEQUENCE [LARGE SCALE GENOMIC DNA]</scope>
    <source>
        <strain evidence="5">GI5</strain>
    </source>
</reference>
<proteinExistence type="inferred from homology"/>
<name>A0A2K9LRW0_9GAMM</name>
<protein>
    <recommendedName>
        <fullName evidence="6">SsuA/THI5-like domain-containing protein</fullName>
    </recommendedName>
</protein>
<dbReference type="EMBL" id="CP022684">
    <property type="protein sequence ID" value="AUM13564.1"/>
    <property type="molecule type" value="Genomic_DNA"/>
</dbReference>
<gene>
    <name evidence="4" type="ORF">Kalk_14535</name>
</gene>
<evidence type="ECO:0000313" key="5">
    <source>
        <dbReference type="Proteomes" id="UP000235116"/>
    </source>
</evidence>
<dbReference type="RefSeq" id="WP_101894939.1">
    <property type="nucleotide sequence ID" value="NZ_CP022684.1"/>
</dbReference>
<organism evidence="4 5">
    <name type="scientific">Ketobacter alkanivorans</name>
    <dbReference type="NCBI Taxonomy" id="1917421"/>
    <lineage>
        <taxon>Bacteria</taxon>
        <taxon>Pseudomonadati</taxon>
        <taxon>Pseudomonadota</taxon>
        <taxon>Gammaproteobacteria</taxon>
        <taxon>Pseudomonadales</taxon>
        <taxon>Ketobacteraceae</taxon>
        <taxon>Ketobacter</taxon>
    </lineage>
</organism>
<accession>A0A2K9LRW0</accession>
<comment type="subcellular location">
    <subcellularLocation>
        <location evidence="1">Periplasm</location>
    </subcellularLocation>
</comment>
<dbReference type="OrthoDB" id="5292144at2"/>
<dbReference type="Proteomes" id="UP000235116">
    <property type="component" value="Chromosome"/>
</dbReference>